<dbReference type="InterPro" id="IPR007484">
    <property type="entry name" value="Peptidase_M28"/>
</dbReference>
<dbReference type="Pfam" id="PF04389">
    <property type="entry name" value="Peptidase_M28"/>
    <property type="match status" value="1"/>
</dbReference>
<sequence length="502" mass="55960">MKKQFLLMGLLASSFAMAQKSAPVEKFASVISPKELKAKLSVLAAADMEGRETAMPGQKKAASYIEAFFKKIGLQPGAGEGKYQMPYPVFQDSLSKSEVSLDNRALTFGTDYALNISSLANGNWTVDNIVYAGYGWQDSTHNSYDNLDVKGKWIVVLEGLPKDIKAHPYEIYKSTFNKINIAKKLGVAGIIVVMNHLQNHSAKGLKGNMYIKENKGVATPLLQISDALANKILQTSGKSIEELSVVKTGDYATNLHVELEKITNHLESSNVIGVLPGTDKKGEYVFVTGHYDHLGKRDSVIYFGADDDGSGTTSVMQLAQAFVNAKKKGFGPRRSMIFMTVSGEEKGLFGSEYYSEHPTINLDSASVDLNIDMDGRIDTERKTPDSTNYIYVIGHDKLSSDLQKINEAENNKYTHLVLDYKFDDPKDPNRIYYRSDHYNFAKKGIPILFFYDGMLKADYHQPSDTVDKIDFELMSKRAQMVFYTAWDIANRDAMLVRDIPLN</sequence>
<dbReference type="KEGG" id="arac:E0W69_000750"/>
<dbReference type="SUPFAM" id="SSF53187">
    <property type="entry name" value="Zn-dependent exopeptidases"/>
    <property type="match status" value="1"/>
</dbReference>
<dbReference type="Gene3D" id="3.50.30.30">
    <property type="match status" value="1"/>
</dbReference>
<feature type="signal peptide" evidence="1">
    <location>
        <begin position="1"/>
        <end position="18"/>
    </location>
</feature>
<dbReference type="OrthoDB" id="9764939at2"/>
<dbReference type="PANTHER" id="PTHR12147">
    <property type="entry name" value="METALLOPEPTIDASE M28 FAMILY MEMBER"/>
    <property type="match status" value="1"/>
</dbReference>
<gene>
    <name evidence="3" type="ORF">E0W69_000750</name>
</gene>
<evidence type="ECO:0000313" key="3">
    <source>
        <dbReference type="EMBL" id="QES87247.1"/>
    </source>
</evidence>
<dbReference type="Gene3D" id="3.40.630.10">
    <property type="entry name" value="Zn peptidases"/>
    <property type="match status" value="1"/>
</dbReference>
<dbReference type="InterPro" id="IPR046450">
    <property type="entry name" value="PA_dom_sf"/>
</dbReference>
<organism evidence="3 4">
    <name type="scientific">Rhizosphaericola mali</name>
    <dbReference type="NCBI Taxonomy" id="2545455"/>
    <lineage>
        <taxon>Bacteria</taxon>
        <taxon>Pseudomonadati</taxon>
        <taxon>Bacteroidota</taxon>
        <taxon>Chitinophagia</taxon>
        <taxon>Chitinophagales</taxon>
        <taxon>Chitinophagaceae</taxon>
        <taxon>Rhizosphaericola</taxon>
    </lineage>
</organism>
<accession>A0A5P2FWH3</accession>
<reference evidence="3 4" key="1">
    <citation type="submission" date="2019-09" db="EMBL/GenBank/DDBJ databases">
        <title>Complete genome sequence of Arachidicoccus sp. B3-10 isolated from apple orchard soil.</title>
        <authorList>
            <person name="Kim H.S."/>
            <person name="Han K.-I."/>
            <person name="Suh M.K."/>
            <person name="Lee K.C."/>
            <person name="Eom M.K."/>
            <person name="Kim J.-S."/>
            <person name="Kang S.W."/>
            <person name="Sin Y."/>
            <person name="Lee J.-S."/>
        </authorList>
    </citation>
    <scope>NUCLEOTIDE SEQUENCE [LARGE SCALE GENOMIC DNA]</scope>
    <source>
        <strain evidence="3 4">B3-10</strain>
    </source>
</reference>
<name>A0A5P2FWH3_9BACT</name>
<dbReference type="SUPFAM" id="SSF52025">
    <property type="entry name" value="PA domain"/>
    <property type="match status" value="1"/>
</dbReference>
<feature type="chain" id="PRO_5024439872" evidence="1">
    <location>
        <begin position="19"/>
        <end position="502"/>
    </location>
</feature>
<evidence type="ECO:0000259" key="2">
    <source>
        <dbReference type="Pfam" id="PF04389"/>
    </source>
</evidence>
<dbReference type="GO" id="GO:0006508">
    <property type="term" value="P:proteolysis"/>
    <property type="evidence" value="ECO:0007669"/>
    <property type="project" value="InterPro"/>
</dbReference>
<keyword evidence="1" id="KW-0732">Signal</keyword>
<dbReference type="Proteomes" id="UP000292424">
    <property type="component" value="Chromosome"/>
</dbReference>
<evidence type="ECO:0000313" key="4">
    <source>
        <dbReference type="Proteomes" id="UP000292424"/>
    </source>
</evidence>
<evidence type="ECO:0000256" key="1">
    <source>
        <dbReference type="SAM" id="SignalP"/>
    </source>
</evidence>
<dbReference type="InterPro" id="IPR045175">
    <property type="entry name" value="M28_fam"/>
</dbReference>
<proteinExistence type="predicted"/>
<protein>
    <submittedName>
        <fullName evidence="3">M28 family peptidase</fullName>
    </submittedName>
</protein>
<dbReference type="GO" id="GO:0008235">
    <property type="term" value="F:metalloexopeptidase activity"/>
    <property type="evidence" value="ECO:0007669"/>
    <property type="project" value="InterPro"/>
</dbReference>
<dbReference type="AlphaFoldDB" id="A0A5P2FWH3"/>
<dbReference type="PANTHER" id="PTHR12147:SF26">
    <property type="entry name" value="PEPTIDASE M28 DOMAIN-CONTAINING PROTEIN"/>
    <property type="match status" value="1"/>
</dbReference>
<keyword evidence="4" id="KW-1185">Reference proteome</keyword>
<feature type="domain" description="Peptidase M28" evidence="2">
    <location>
        <begin position="270"/>
        <end position="483"/>
    </location>
</feature>
<dbReference type="RefSeq" id="WP_131328125.1">
    <property type="nucleotide sequence ID" value="NZ_CP044016.1"/>
</dbReference>
<dbReference type="EMBL" id="CP044016">
    <property type="protein sequence ID" value="QES87247.1"/>
    <property type="molecule type" value="Genomic_DNA"/>
</dbReference>